<dbReference type="PANTHER" id="PTHR15555">
    <property type="entry name" value="ZINC FINGER HIT DOMAIN CONTAINING PROTEIN 2 PROTEIN FON -RELATED"/>
    <property type="match status" value="1"/>
</dbReference>
<feature type="coiled-coil region" evidence="1">
    <location>
        <begin position="3"/>
        <end position="54"/>
    </location>
</feature>
<dbReference type="VEuPathDB" id="FungiDB:AeMF1_000800"/>
<organism evidence="2 3">
    <name type="scientific">Aphanomyces euteiches</name>
    <dbReference type="NCBI Taxonomy" id="100861"/>
    <lineage>
        <taxon>Eukaryota</taxon>
        <taxon>Sar</taxon>
        <taxon>Stramenopiles</taxon>
        <taxon>Oomycota</taxon>
        <taxon>Saprolegniomycetes</taxon>
        <taxon>Saprolegniales</taxon>
        <taxon>Verrucalvaceae</taxon>
        <taxon>Aphanomyces</taxon>
    </lineage>
</organism>
<dbReference type="EMBL" id="VJMJ01000012">
    <property type="protein sequence ID" value="KAF0743977.1"/>
    <property type="molecule type" value="Genomic_DNA"/>
</dbReference>
<name>A0A6G0XTL6_9STRA</name>
<comment type="caution">
    <text evidence="2">The sequence shown here is derived from an EMBL/GenBank/DDBJ whole genome shotgun (WGS) entry which is preliminary data.</text>
</comment>
<protein>
    <submittedName>
        <fullName evidence="2">Uncharacterized protein</fullName>
    </submittedName>
</protein>
<evidence type="ECO:0000313" key="2">
    <source>
        <dbReference type="EMBL" id="KAF0743977.1"/>
    </source>
</evidence>
<keyword evidence="3" id="KW-1185">Reference proteome</keyword>
<dbReference type="Proteomes" id="UP000481153">
    <property type="component" value="Unassembled WGS sequence"/>
</dbReference>
<sequence length="302" mass="33862">MRLNKTSDTVREMQEMLQRVHDEFPETSPLDARIDDLVELLENNSLTLDKLTQEERTNFLREVADGRLGKFITLWEPWWMQSITAYESTTQGLRQSLIVALDGIDDESDDFDDDVALRHPIGLFTNTLESKLPPTIFDLHPSPNHEALECNLVDILFAYSFVMRMYNGDWRVDVLEAGALCISSSAVLQGKAHTNVLGQVVFACRAQTRIADADAAAKNAALADVTSILGQRLFILDSLCDLLLLVESLQAEGASKKKKDLNRVAKKVEFHIVWAKDAATSMCFPRLQQQLIQAIDQATPTL</sequence>
<evidence type="ECO:0000313" key="3">
    <source>
        <dbReference type="Proteomes" id="UP000481153"/>
    </source>
</evidence>
<dbReference type="InterPro" id="IPR039646">
    <property type="entry name" value="ZNHIT2"/>
</dbReference>
<reference evidence="2 3" key="1">
    <citation type="submission" date="2019-07" db="EMBL/GenBank/DDBJ databases">
        <title>Genomics analysis of Aphanomyces spp. identifies a new class of oomycete effector associated with host adaptation.</title>
        <authorList>
            <person name="Gaulin E."/>
        </authorList>
    </citation>
    <scope>NUCLEOTIDE SEQUENCE [LARGE SCALE GENOMIC DNA]</scope>
    <source>
        <strain evidence="2 3">ATCC 201684</strain>
    </source>
</reference>
<proteinExistence type="predicted"/>
<accession>A0A6G0XTL6</accession>
<dbReference type="AlphaFoldDB" id="A0A6G0XTL6"/>
<keyword evidence="1" id="KW-0175">Coiled coil</keyword>
<gene>
    <name evidence="2" type="ORF">Ae201684_001617</name>
</gene>
<dbReference type="PANTHER" id="PTHR15555:SF0">
    <property type="entry name" value="ZINC FINGER HIT DOMAIN-CONTAINING PROTEIN 2"/>
    <property type="match status" value="1"/>
</dbReference>
<evidence type="ECO:0000256" key="1">
    <source>
        <dbReference type="SAM" id="Coils"/>
    </source>
</evidence>